<reference evidence="2 3" key="1">
    <citation type="submission" date="2016-10" db="EMBL/GenBank/DDBJ databases">
        <authorList>
            <person name="de Groot N.N."/>
        </authorList>
    </citation>
    <scope>NUCLEOTIDE SEQUENCE [LARGE SCALE GENOMIC DNA]</scope>
    <source>
        <strain evidence="2 3">DSM 14045</strain>
    </source>
</reference>
<dbReference type="AlphaFoldDB" id="A0A1H3LQC2"/>
<dbReference type="EMBL" id="FNPG01000027">
    <property type="protein sequence ID" value="SDY66591.1"/>
    <property type="molecule type" value="Genomic_DNA"/>
</dbReference>
<dbReference type="OrthoDB" id="9816277at2"/>
<dbReference type="STRING" id="1122142.SAMN02910414_02084"/>
<dbReference type="PANTHER" id="PTHR43236:SF1">
    <property type="entry name" value="BLL7220 PROTEIN"/>
    <property type="match status" value="1"/>
</dbReference>
<organism evidence="2 3">
    <name type="scientific">Lachnobacterium bovis DSM 14045</name>
    <dbReference type="NCBI Taxonomy" id="1122142"/>
    <lineage>
        <taxon>Bacteria</taxon>
        <taxon>Bacillati</taxon>
        <taxon>Bacillota</taxon>
        <taxon>Clostridia</taxon>
        <taxon>Lachnospirales</taxon>
        <taxon>Lachnospiraceae</taxon>
        <taxon>Lachnobacterium</taxon>
    </lineage>
</organism>
<proteinExistence type="predicted"/>
<dbReference type="InterPro" id="IPR010359">
    <property type="entry name" value="IrrE_HExxH"/>
</dbReference>
<evidence type="ECO:0000259" key="1">
    <source>
        <dbReference type="Pfam" id="PF06114"/>
    </source>
</evidence>
<evidence type="ECO:0000313" key="3">
    <source>
        <dbReference type="Proteomes" id="UP000183918"/>
    </source>
</evidence>
<dbReference type="InterPro" id="IPR052345">
    <property type="entry name" value="Rad_response_metalloprotease"/>
</dbReference>
<keyword evidence="3" id="KW-1185">Reference proteome</keyword>
<protein>
    <recommendedName>
        <fullName evidence="1">IrrE N-terminal-like domain-containing protein</fullName>
    </recommendedName>
</protein>
<dbReference type="Gene3D" id="1.10.10.2910">
    <property type="match status" value="1"/>
</dbReference>
<name>A0A1H3LQC2_9FIRM</name>
<dbReference type="Pfam" id="PF06114">
    <property type="entry name" value="Peptidase_M78"/>
    <property type="match status" value="1"/>
</dbReference>
<accession>A0A1H3LQC2</accession>
<feature type="domain" description="IrrE N-terminal-like" evidence="1">
    <location>
        <begin position="47"/>
        <end position="119"/>
    </location>
</feature>
<sequence length="143" mass="16150">MKKKDIINLAREIKQNWQTNDPYVIAKKIGVLVFNGANVRGFKAHTIKLGSYPTTIWINEAYTDVSKKVLCAHELGHAILHPDNINYFGVTPQNVTKSVEYEANLFALALLVDEKDLSMPLENLSSYAVKSVLDYNIKLQDKN</sequence>
<dbReference type="Proteomes" id="UP000183918">
    <property type="component" value="Unassembled WGS sequence"/>
</dbReference>
<dbReference type="RefSeq" id="WP_074718708.1">
    <property type="nucleotide sequence ID" value="NZ_FNPG01000027.1"/>
</dbReference>
<dbReference type="PANTHER" id="PTHR43236">
    <property type="entry name" value="ANTITOXIN HIGA1"/>
    <property type="match status" value="1"/>
</dbReference>
<evidence type="ECO:0000313" key="2">
    <source>
        <dbReference type="EMBL" id="SDY66591.1"/>
    </source>
</evidence>
<gene>
    <name evidence="2" type="ORF">SAMN02910414_02084</name>
</gene>
<dbReference type="eggNOG" id="COG2856">
    <property type="taxonomic scope" value="Bacteria"/>
</dbReference>